<evidence type="ECO:0000313" key="2">
    <source>
        <dbReference type="EMBL" id="TWT94701.1"/>
    </source>
</evidence>
<keyword evidence="3" id="KW-1185">Reference proteome</keyword>
<evidence type="ECO:0000256" key="1">
    <source>
        <dbReference type="SAM" id="MobiDB-lite"/>
    </source>
</evidence>
<dbReference type="Proteomes" id="UP000320176">
    <property type="component" value="Unassembled WGS sequence"/>
</dbReference>
<dbReference type="EMBL" id="SJPN01000007">
    <property type="protein sequence ID" value="TWT94701.1"/>
    <property type="molecule type" value="Genomic_DNA"/>
</dbReference>
<proteinExistence type="predicted"/>
<reference evidence="2 3" key="1">
    <citation type="submission" date="2019-02" db="EMBL/GenBank/DDBJ databases">
        <title>Deep-cultivation of Planctomycetes and their phenomic and genomic characterization uncovers novel biology.</title>
        <authorList>
            <person name="Wiegand S."/>
            <person name="Jogler M."/>
            <person name="Boedeker C."/>
            <person name="Pinto D."/>
            <person name="Vollmers J."/>
            <person name="Rivas-Marin E."/>
            <person name="Kohn T."/>
            <person name="Peeters S.H."/>
            <person name="Heuer A."/>
            <person name="Rast P."/>
            <person name="Oberbeckmann S."/>
            <person name="Bunk B."/>
            <person name="Jeske O."/>
            <person name="Meyerdierks A."/>
            <person name="Storesund J.E."/>
            <person name="Kallscheuer N."/>
            <person name="Luecker S."/>
            <person name="Lage O.M."/>
            <person name="Pohl T."/>
            <person name="Merkel B.J."/>
            <person name="Hornburger P."/>
            <person name="Mueller R.-W."/>
            <person name="Bruemmer F."/>
            <person name="Labrenz M."/>
            <person name="Spormann A.M."/>
            <person name="Op Den Camp H."/>
            <person name="Overmann J."/>
            <person name="Amann R."/>
            <person name="Jetten M.S.M."/>
            <person name="Mascher T."/>
            <person name="Medema M.H."/>
            <person name="Devos D.P."/>
            <person name="Kaster A.-K."/>
            <person name="Ovreas L."/>
            <person name="Rohde M."/>
            <person name="Galperin M.Y."/>
            <person name="Jogler C."/>
        </authorList>
    </citation>
    <scope>NUCLEOTIDE SEQUENCE [LARGE SCALE GENOMIC DNA]</scope>
    <source>
        <strain evidence="2 3">Pla52n</strain>
    </source>
</reference>
<comment type="caution">
    <text evidence="2">The sequence shown here is derived from an EMBL/GenBank/DDBJ whole genome shotgun (WGS) entry which is preliminary data.</text>
</comment>
<accession>A0A5C6A6K3</accession>
<name>A0A5C6A6K3_9BACT</name>
<feature type="region of interest" description="Disordered" evidence="1">
    <location>
        <begin position="167"/>
        <end position="187"/>
    </location>
</feature>
<gene>
    <name evidence="2" type="ORF">Pla52n_55260</name>
</gene>
<organism evidence="2 3">
    <name type="scientific">Stieleria varia</name>
    <dbReference type="NCBI Taxonomy" id="2528005"/>
    <lineage>
        <taxon>Bacteria</taxon>
        <taxon>Pseudomonadati</taxon>
        <taxon>Planctomycetota</taxon>
        <taxon>Planctomycetia</taxon>
        <taxon>Pirellulales</taxon>
        <taxon>Pirellulaceae</taxon>
        <taxon>Stieleria</taxon>
    </lineage>
</organism>
<sequence length="187" mass="19614">MLVAVYAFALVGAPVTRVDVAAKTGLKERFPCENCACGCPSAAFCWDQCCCHSDTEKLKWAEANGVVPPAFLLARVAQSNAVAPATGSCCHCKKQSTCESEPDPESCGSEKARAGADEIATVSETKMVLMWKSAQCRGIQSIWKSLMAVALVAPSALSGDSPCLPEPLGLLDERADSVSHSPDPPVP</sequence>
<protein>
    <submittedName>
        <fullName evidence="2">Uncharacterized protein</fullName>
    </submittedName>
</protein>
<evidence type="ECO:0000313" key="3">
    <source>
        <dbReference type="Proteomes" id="UP000320176"/>
    </source>
</evidence>
<dbReference type="AlphaFoldDB" id="A0A5C6A6K3"/>